<proteinExistence type="predicted"/>
<dbReference type="AlphaFoldDB" id="A0ABD3X3Q2"/>
<feature type="chain" id="PRO_5044894284" evidence="2">
    <location>
        <begin position="22"/>
        <end position="109"/>
    </location>
</feature>
<dbReference type="Proteomes" id="UP001634394">
    <property type="component" value="Unassembled WGS sequence"/>
</dbReference>
<protein>
    <submittedName>
        <fullName evidence="3">Uncharacterized protein</fullName>
    </submittedName>
</protein>
<sequence length="109" mass="10423">MMKISAFKALTLLWVLGFANAAGYSGVIGGLNGVYGGGYGGNSFDQTGYGSGSSSVLLVPVVSGNGIGGIGSGFGRGGGGFGRGAGFGGVAGFGAGGGFGAILRFIFPR</sequence>
<dbReference type="EMBL" id="JBJQND010000004">
    <property type="protein sequence ID" value="KAL3880877.1"/>
    <property type="molecule type" value="Genomic_DNA"/>
</dbReference>
<keyword evidence="1" id="KW-0472">Membrane</keyword>
<feature type="transmembrane region" description="Helical" evidence="1">
    <location>
        <begin position="85"/>
        <end position="107"/>
    </location>
</feature>
<accession>A0ABD3X3Q2</accession>
<keyword evidence="4" id="KW-1185">Reference proteome</keyword>
<comment type="caution">
    <text evidence="3">The sequence shown here is derived from an EMBL/GenBank/DDBJ whole genome shotgun (WGS) entry which is preliminary data.</text>
</comment>
<evidence type="ECO:0000313" key="4">
    <source>
        <dbReference type="Proteomes" id="UP001634394"/>
    </source>
</evidence>
<reference evidence="3 4" key="1">
    <citation type="submission" date="2024-11" db="EMBL/GenBank/DDBJ databases">
        <title>Chromosome-level genome assembly of the freshwater bivalve Anodonta woodiana.</title>
        <authorList>
            <person name="Chen X."/>
        </authorList>
    </citation>
    <scope>NUCLEOTIDE SEQUENCE [LARGE SCALE GENOMIC DNA]</scope>
    <source>
        <strain evidence="3">MN2024</strain>
        <tissue evidence="3">Gills</tissue>
    </source>
</reference>
<evidence type="ECO:0000313" key="3">
    <source>
        <dbReference type="EMBL" id="KAL3880877.1"/>
    </source>
</evidence>
<evidence type="ECO:0000256" key="2">
    <source>
        <dbReference type="SAM" id="SignalP"/>
    </source>
</evidence>
<evidence type="ECO:0000256" key="1">
    <source>
        <dbReference type="SAM" id="Phobius"/>
    </source>
</evidence>
<keyword evidence="2" id="KW-0732">Signal</keyword>
<keyword evidence="1" id="KW-1133">Transmembrane helix</keyword>
<organism evidence="3 4">
    <name type="scientific">Sinanodonta woodiana</name>
    <name type="common">Chinese pond mussel</name>
    <name type="synonym">Anodonta woodiana</name>
    <dbReference type="NCBI Taxonomy" id="1069815"/>
    <lineage>
        <taxon>Eukaryota</taxon>
        <taxon>Metazoa</taxon>
        <taxon>Spiralia</taxon>
        <taxon>Lophotrochozoa</taxon>
        <taxon>Mollusca</taxon>
        <taxon>Bivalvia</taxon>
        <taxon>Autobranchia</taxon>
        <taxon>Heteroconchia</taxon>
        <taxon>Palaeoheterodonta</taxon>
        <taxon>Unionida</taxon>
        <taxon>Unionoidea</taxon>
        <taxon>Unionidae</taxon>
        <taxon>Unioninae</taxon>
        <taxon>Sinanodonta</taxon>
    </lineage>
</organism>
<feature type="signal peptide" evidence="2">
    <location>
        <begin position="1"/>
        <end position="21"/>
    </location>
</feature>
<keyword evidence="1" id="KW-0812">Transmembrane</keyword>
<gene>
    <name evidence="3" type="ORF">ACJMK2_033083</name>
</gene>
<name>A0ABD3X3Q2_SINWO</name>